<gene>
    <name evidence="1" type="ORF">GCM10025772_09610</name>
</gene>
<dbReference type="Proteomes" id="UP001501600">
    <property type="component" value="Unassembled WGS sequence"/>
</dbReference>
<accession>A0ABP9RZV5</accession>
<name>A0ABP9RZV5_9GAMM</name>
<proteinExistence type="predicted"/>
<evidence type="ECO:0000313" key="1">
    <source>
        <dbReference type="EMBL" id="GAA5188805.1"/>
    </source>
</evidence>
<protein>
    <recommendedName>
        <fullName evidence="3">Secreted protein</fullName>
    </recommendedName>
</protein>
<sequence>MLIPVNLCLCLCGAGQSANEVVSMEVQDYQQDYQDAYYQLQDEVAEQLPTDLDEEAFLD</sequence>
<keyword evidence="2" id="KW-1185">Reference proteome</keyword>
<evidence type="ECO:0008006" key="3">
    <source>
        <dbReference type="Google" id="ProtNLM"/>
    </source>
</evidence>
<dbReference type="EMBL" id="BAABLF010000006">
    <property type="protein sequence ID" value="GAA5188805.1"/>
    <property type="molecule type" value="Genomic_DNA"/>
</dbReference>
<organism evidence="1 2">
    <name type="scientific">Ferrimonas gelatinilytica</name>
    <dbReference type="NCBI Taxonomy" id="1255257"/>
    <lineage>
        <taxon>Bacteria</taxon>
        <taxon>Pseudomonadati</taxon>
        <taxon>Pseudomonadota</taxon>
        <taxon>Gammaproteobacteria</taxon>
        <taxon>Alteromonadales</taxon>
        <taxon>Ferrimonadaceae</taxon>
        <taxon>Ferrimonas</taxon>
    </lineage>
</organism>
<comment type="caution">
    <text evidence="1">The sequence shown here is derived from an EMBL/GenBank/DDBJ whole genome shotgun (WGS) entry which is preliminary data.</text>
</comment>
<reference evidence="2" key="1">
    <citation type="journal article" date="2019" name="Int. J. Syst. Evol. Microbiol.">
        <title>The Global Catalogue of Microorganisms (GCM) 10K type strain sequencing project: providing services to taxonomists for standard genome sequencing and annotation.</title>
        <authorList>
            <consortium name="The Broad Institute Genomics Platform"/>
            <consortium name="The Broad Institute Genome Sequencing Center for Infectious Disease"/>
            <person name="Wu L."/>
            <person name="Ma J."/>
        </authorList>
    </citation>
    <scope>NUCLEOTIDE SEQUENCE [LARGE SCALE GENOMIC DNA]</scope>
    <source>
        <strain evidence="2">JCM 18720</strain>
    </source>
</reference>
<evidence type="ECO:0000313" key="2">
    <source>
        <dbReference type="Proteomes" id="UP001501600"/>
    </source>
</evidence>